<feature type="domain" description="EF-hand" evidence="4">
    <location>
        <begin position="106"/>
        <end position="141"/>
    </location>
</feature>
<dbReference type="SUPFAM" id="SSF47473">
    <property type="entry name" value="EF-hand"/>
    <property type="match status" value="1"/>
</dbReference>
<sequence>MRGFCCLNTQSKEHYLTKFNGNEASYPLEMCSHFDADEIKRLGKRFKKLDLDNSGSLSVEEFMSLPELQQNPLVQRVIDIFDTDGNGEVDFKEFIEGVSQFSVKGDKEQKLRFAFRIYDMDKDGYISNGELFQVLKMMVGNNLKDTQLQQIVDKTIINADKDGDGRISFEEFCAVSRRSPGVFMGAVTFLLMLPVVEAVKGQRGKKSLERPLVCAEA</sequence>
<dbReference type="InterPro" id="IPR018247">
    <property type="entry name" value="EF_Hand_1_Ca_BS"/>
</dbReference>
<feature type="domain" description="EF-hand" evidence="4">
    <location>
        <begin position="147"/>
        <end position="182"/>
    </location>
</feature>
<keyword evidence="1" id="KW-0479">Metal-binding</keyword>
<dbReference type="Gene3D" id="1.10.238.10">
    <property type="entry name" value="EF-hand"/>
    <property type="match status" value="1"/>
</dbReference>
<dbReference type="SMART" id="SM00054">
    <property type="entry name" value="EFh"/>
    <property type="match status" value="4"/>
</dbReference>
<proteinExistence type="predicted"/>
<evidence type="ECO:0000313" key="6">
    <source>
        <dbReference type="Proteomes" id="UP001345963"/>
    </source>
</evidence>
<keyword evidence="6" id="KW-1185">Reference proteome</keyword>
<dbReference type="PROSITE" id="PS00018">
    <property type="entry name" value="EF_HAND_1"/>
    <property type="match status" value="3"/>
</dbReference>
<evidence type="ECO:0000256" key="2">
    <source>
        <dbReference type="ARBA" id="ARBA00022737"/>
    </source>
</evidence>
<dbReference type="Pfam" id="PF13499">
    <property type="entry name" value="EF-hand_7"/>
    <property type="match status" value="2"/>
</dbReference>
<dbReference type="CDD" id="cd00051">
    <property type="entry name" value="EFh"/>
    <property type="match status" value="1"/>
</dbReference>
<evidence type="ECO:0000256" key="3">
    <source>
        <dbReference type="ARBA" id="ARBA00022837"/>
    </source>
</evidence>
<evidence type="ECO:0000259" key="4">
    <source>
        <dbReference type="PROSITE" id="PS50222"/>
    </source>
</evidence>
<dbReference type="InterPro" id="IPR011992">
    <property type="entry name" value="EF-hand-dom_pair"/>
</dbReference>
<organism evidence="5 6">
    <name type="scientific">Ataeniobius toweri</name>
    <dbReference type="NCBI Taxonomy" id="208326"/>
    <lineage>
        <taxon>Eukaryota</taxon>
        <taxon>Metazoa</taxon>
        <taxon>Chordata</taxon>
        <taxon>Craniata</taxon>
        <taxon>Vertebrata</taxon>
        <taxon>Euteleostomi</taxon>
        <taxon>Actinopterygii</taxon>
        <taxon>Neopterygii</taxon>
        <taxon>Teleostei</taxon>
        <taxon>Neoteleostei</taxon>
        <taxon>Acanthomorphata</taxon>
        <taxon>Ovalentaria</taxon>
        <taxon>Atherinomorphae</taxon>
        <taxon>Cyprinodontiformes</taxon>
        <taxon>Goodeidae</taxon>
        <taxon>Ataeniobius</taxon>
    </lineage>
</organism>
<feature type="domain" description="EF-hand" evidence="4">
    <location>
        <begin position="69"/>
        <end position="104"/>
    </location>
</feature>
<dbReference type="PROSITE" id="PS50222">
    <property type="entry name" value="EF_HAND_2"/>
    <property type="match status" value="3"/>
</dbReference>
<reference evidence="5 6" key="1">
    <citation type="submission" date="2021-07" db="EMBL/GenBank/DDBJ databases">
        <authorList>
            <person name="Palmer J.M."/>
        </authorList>
    </citation>
    <scope>NUCLEOTIDE SEQUENCE [LARGE SCALE GENOMIC DNA]</scope>
    <source>
        <strain evidence="5 6">AT_MEX2019</strain>
        <tissue evidence="5">Muscle</tissue>
    </source>
</reference>
<protein>
    <submittedName>
        <fullName evidence="5">Calcineurin subunit B type 1</fullName>
    </submittedName>
</protein>
<dbReference type="PANTHER" id="PTHR45942">
    <property type="entry name" value="PROTEIN PHOSPATASE 3 REGULATORY SUBUNIT B ALPHA ISOFORM TYPE 1"/>
    <property type="match status" value="1"/>
</dbReference>
<keyword evidence="2" id="KW-0677">Repeat</keyword>
<dbReference type="EMBL" id="JAHUTI010039897">
    <property type="protein sequence ID" value="MED6244804.1"/>
    <property type="molecule type" value="Genomic_DNA"/>
</dbReference>
<evidence type="ECO:0000256" key="1">
    <source>
        <dbReference type="ARBA" id="ARBA00022723"/>
    </source>
</evidence>
<keyword evidence="3" id="KW-0106">Calcium</keyword>
<dbReference type="Proteomes" id="UP001345963">
    <property type="component" value="Unassembled WGS sequence"/>
</dbReference>
<dbReference type="InterPro" id="IPR002048">
    <property type="entry name" value="EF_hand_dom"/>
</dbReference>
<evidence type="ECO:0000313" key="5">
    <source>
        <dbReference type="EMBL" id="MED6244804.1"/>
    </source>
</evidence>
<dbReference type="PRINTS" id="PR01697">
    <property type="entry name" value="PARVALBUMIN"/>
</dbReference>
<name>A0ABU7B3G1_9TELE</name>
<comment type="caution">
    <text evidence="5">The sequence shown here is derived from an EMBL/GenBank/DDBJ whole genome shotgun (WGS) entry which is preliminary data.</text>
</comment>
<accession>A0ABU7B3G1</accession>
<gene>
    <name evidence="5" type="primary">PPP3R1_2</name>
    <name evidence="5" type="ORF">ATANTOWER_024586</name>
</gene>